<sequence length="328" mass="34819">MGVFRTRFTETFGVEHPIMQGGMQWVGRAEMAAAVANAGGLATLSALTQPSPEALAAEIARCRELTDRPFGVNLTLLPTQKPVPYAEYRAAIIEAGIRVVETAGNDPGEHIAEFRRHGVKVIHKCTAVRHALKAERLGVDAVSIDGFECAGHPGEDDIPGLVLLPAAANRLRVPIIASGGFADGRGLVAALALGADAINMGTRFLATRECPIHPAVKAAIRAADERSTDLIMRSLRNTARVARNAISQEVLAIEARGGAGYADIAALVSGQRGRQVYQQGDTDLGIWSAGMVQGLIDDEPACAELLRDIVEQARQLVRQRLEGMLAGV</sequence>
<evidence type="ECO:0000313" key="6">
    <source>
        <dbReference type="Proteomes" id="UP000433532"/>
    </source>
</evidence>
<dbReference type="EMBL" id="WOAD01000014">
    <property type="protein sequence ID" value="MUI36895.1"/>
    <property type="molecule type" value="Genomic_DNA"/>
</dbReference>
<dbReference type="RefSeq" id="WP_003086306.1">
    <property type="nucleotide sequence ID" value="NZ_AP014622.1"/>
</dbReference>
<reference evidence="5" key="3">
    <citation type="submission" date="2023-10" db="EMBL/GenBank/DDBJ databases">
        <title>Pathogen: clinical or host-associated sample.</title>
        <authorList>
            <person name="Hergert J."/>
            <person name="Casey R."/>
            <person name="Wagner J."/>
            <person name="Young E.L."/>
            <person name="Oakeson K.F."/>
        </authorList>
    </citation>
    <scope>NUCLEOTIDE SEQUENCE</scope>
    <source>
        <strain evidence="5">2021CK-01020</strain>
    </source>
</reference>
<dbReference type="CDD" id="cd04730">
    <property type="entry name" value="NPD_like"/>
    <property type="match status" value="1"/>
</dbReference>
<organism evidence="4 6">
    <name type="scientific">Pseudomonas aeruginosa</name>
    <dbReference type="NCBI Taxonomy" id="287"/>
    <lineage>
        <taxon>Bacteria</taxon>
        <taxon>Pseudomonadati</taxon>
        <taxon>Pseudomonadota</taxon>
        <taxon>Gammaproteobacteria</taxon>
        <taxon>Pseudomonadales</taxon>
        <taxon>Pseudomonadaceae</taxon>
        <taxon>Pseudomonas</taxon>
    </lineage>
</organism>
<keyword evidence="4" id="KW-0503">Monooxygenase</keyword>
<dbReference type="PANTHER" id="PTHR32332">
    <property type="entry name" value="2-NITROPROPANE DIOXYGENASE"/>
    <property type="match status" value="1"/>
</dbReference>
<dbReference type="FunFam" id="3.20.20.70:FF:000423">
    <property type="entry name" value="NADH:quinone reductase"/>
    <property type="match status" value="1"/>
</dbReference>
<dbReference type="InterPro" id="IPR013785">
    <property type="entry name" value="Aldolase_TIM"/>
</dbReference>
<dbReference type="SUPFAM" id="SSF51412">
    <property type="entry name" value="Inosine monophosphate dehydrogenase (IMPDH)"/>
    <property type="match status" value="1"/>
</dbReference>
<accession>A0A232D8A0</accession>
<gene>
    <name evidence="4" type="ORF">GNQ48_17955</name>
    <name evidence="5" type="ORF">L4V69_25770</name>
</gene>
<keyword evidence="3 5" id="KW-0560">Oxidoreductase</keyword>
<dbReference type="Pfam" id="PF03060">
    <property type="entry name" value="NMO"/>
    <property type="match status" value="1"/>
</dbReference>
<dbReference type="Gene3D" id="3.20.20.70">
    <property type="entry name" value="Aldolase class I"/>
    <property type="match status" value="1"/>
</dbReference>
<evidence type="ECO:0000256" key="2">
    <source>
        <dbReference type="ARBA" id="ARBA00022643"/>
    </source>
</evidence>
<dbReference type="GO" id="GO:0018580">
    <property type="term" value="F:nitronate monooxygenase activity"/>
    <property type="evidence" value="ECO:0007669"/>
    <property type="project" value="InterPro"/>
</dbReference>
<dbReference type="InterPro" id="IPR004136">
    <property type="entry name" value="NMO"/>
</dbReference>
<dbReference type="KEGG" id="paeb:NCGM1900_1587"/>
<dbReference type="EMBL" id="CP136986">
    <property type="protein sequence ID" value="WOS75906.1"/>
    <property type="molecule type" value="Genomic_DNA"/>
</dbReference>
<evidence type="ECO:0000313" key="5">
    <source>
        <dbReference type="EMBL" id="WOS75906.1"/>
    </source>
</evidence>
<protein>
    <submittedName>
        <fullName evidence="5">NADH:ubiquinone reductase</fullName>
        <ecNumber evidence="5">1.6.5.9</ecNumber>
    </submittedName>
    <submittedName>
        <fullName evidence="4">Nitronate monooxygenase</fullName>
    </submittedName>
</protein>
<evidence type="ECO:0000256" key="1">
    <source>
        <dbReference type="ARBA" id="ARBA00022630"/>
    </source>
</evidence>
<dbReference type="PANTHER" id="PTHR32332:SF20">
    <property type="entry name" value="2-NITROPROPANE DIOXYGENASE-LIKE PROTEIN"/>
    <property type="match status" value="1"/>
</dbReference>
<keyword evidence="2" id="KW-0288">FMN</keyword>
<dbReference type="Proteomes" id="UP001297540">
    <property type="component" value="Chromosome"/>
</dbReference>
<dbReference type="AlphaFoldDB" id="A0A232D8A0"/>
<dbReference type="GO" id="GO:0050136">
    <property type="term" value="F:NADH dehydrogenase (quinone) (non-electrogenic) activity"/>
    <property type="evidence" value="ECO:0007669"/>
    <property type="project" value="UniProtKB-EC"/>
</dbReference>
<proteinExistence type="predicted"/>
<reference evidence="5" key="2">
    <citation type="submission" date="2023-06" db="EMBL/GenBank/DDBJ databases">
        <authorList>
            <consortium name="Clinical and Environmental Microbiology Branch: Whole genome sequencing antimicrobial resistance pathogens in the healthcare setting"/>
        </authorList>
    </citation>
    <scope>NUCLEOTIDE SEQUENCE</scope>
    <source>
        <strain evidence="5">2021CK-01020</strain>
    </source>
</reference>
<evidence type="ECO:0000313" key="4">
    <source>
        <dbReference type="EMBL" id="MUI36895.1"/>
    </source>
</evidence>
<dbReference type="EC" id="1.6.5.9" evidence="5"/>
<name>A0A232D8A0_PSEAI</name>
<dbReference type="SMR" id="A0A232D8A0"/>
<evidence type="ECO:0000256" key="3">
    <source>
        <dbReference type="ARBA" id="ARBA00023002"/>
    </source>
</evidence>
<keyword evidence="1" id="KW-0285">Flavoprotein</keyword>
<dbReference type="Proteomes" id="UP000433532">
    <property type="component" value="Unassembled WGS sequence"/>
</dbReference>
<reference evidence="4 6" key="1">
    <citation type="submission" date="2019-11" db="EMBL/GenBank/DDBJ databases">
        <title>Genomes of ocular Pseudomonas aeruginosa isolates.</title>
        <authorList>
            <person name="Khan M."/>
            <person name="Rice S.A."/>
            <person name="Willcox M.D.P."/>
            <person name="Stapleton F."/>
        </authorList>
    </citation>
    <scope>NUCLEOTIDE SEQUENCE [LARGE SCALE GENOMIC DNA]</scope>
    <source>
        <strain evidence="4 6">PA221</strain>
    </source>
</reference>